<dbReference type="Gene3D" id="3.40.630.30">
    <property type="match status" value="1"/>
</dbReference>
<reference evidence="2" key="2">
    <citation type="journal article" date="2023" name="Microorganisms">
        <title>Isolation and Genomic Characteristics of Cat-Borne Campylobacter felis sp. nov. and Sheep-Borne Campylobacter ovis sp. nov.</title>
        <authorList>
            <person name="Wang H."/>
            <person name="Li Y."/>
            <person name="Gu Y."/>
            <person name="Zhou G."/>
            <person name="Chen X."/>
            <person name="Zhang X."/>
            <person name="Shao Z."/>
            <person name="Zhang J."/>
            <person name="Zhang M."/>
        </authorList>
    </citation>
    <scope>NUCLEOTIDE SEQUENCE</scope>
    <source>
        <strain evidence="2">PS10</strain>
    </source>
</reference>
<dbReference type="Pfam" id="PF00583">
    <property type="entry name" value="Acetyltransf_1"/>
    <property type="match status" value="1"/>
</dbReference>
<dbReference type="EC" id="2.3.1.-" evidence="2"/>
<reference evidence="2" key="1">
    <citation type="submission" date="2022-08" db="EMBL/GenBank/DDBJ databases">
        <authorList>
            <person name="Wang H."/>
        </authorList>
    </citation>
    <scope>NUCLEOTIDE SEQUENCE</scope>
    <source>
        <strain evidence="2">PS10</strain>
    </source>
</reference>
<keyword evidence="2" id="KW-0808">Transferase</keyword>
<feature type="domain" description="N-acetyltransferase" evidence="1">
    <location>
        <begin position="1"/>
        <end position="91"/>
    </location>
</feature>
<evidence type="ECO:0000259" key="1">
    <source>
        <dbReference type="PROSITE" id="PS51186"/>
    </source>
</evidence>
<name>A0ABT7HPN7_9BACT</name>
<proteinExistence type="predicted"/>
<keyword evidence="3" id="KW-1185">Reference proteome</keyword>
<evidence type="ECO:0000313" key="3">
    <source>
        <dbReference type="Proteomes" id="UP001173801"/>
    </source>
</evidence>
<comment type="caution">
    <text evidence="2">The sequence shown here is derived from an EMBL/GenBank/DDBJ whole genome shotgun (WGS) entry which is preliminary data.</text>
</comment>
<gene>
    <name evidence="2" type="ORF">NYG85_04460</name>
</gene>
<dbReference type="GO" id="GO:0016746">
    <property type="term" value="F:acyltransferase activity"/>
    <property type="evidence" value="ECO:0007669"/>
    <property type="project" value="UniProtKB-KW"/>
</dbReference>
<organism evidence="2 3">
    <name type="scientific">Campylobacter gastrosuis</name>
    <dbReference type="NCBI Taxonomy" id="2974576"/>
    <lineage>
        <taxon>Bacteria</taxon>
        <taxon>Pseudomonadati</taxon>
        <taxon>Campylobacterota</taxon>
        <taxon>Epsilonproteobacteria</taxon>
        <taxon>Campylobacterales</taxon>
        <taxon>Campylobacteraceae</taxon>
        <taxon>Campylobacter</taxon>
    </lineage>
</organism>
<dbReference type="SUPFAM" id="SSF55729">
    <property type="entry name" value="Acyl-CoA N-acyltransferases (Nat)"/>
    <property type="match status" value="1"/>
</dbReference>
<keyword evidence="2" id="KW-0012">Acyltransferase</keyword>
<dbReference type="Proteomes" id="UP001173801">
    <property type="component" value="Unassembled WGS sequence"/>
</dbReference>
<dbReference type="InterPro" id="IPR016181">
    <property type="entry name" value="Acyl_CoA_acyltransferase"/>
</dbReference>
<dbReference type="EMBL" id="JANURM010000003">
    <property type="protein sequence ID" value="MDL0088625.1"/>
    <property type="molecule type" value="Genomic_DNA"/>
</dbReference>
<evidence type="ECO:0000313" key="2">
    <source>
        <dbReference type="EMBL" id="MDL0088625.1"/>
    </source>
</evidence>
<dbReference type="PROSITE" id="PS51186">
    <property type="entry name" value="GNAT"/>
    <property type="match status" value="1"/>
</dbReference>
<sequence length="91" mass="10271">MGGGYVGVIDFVNISKNACEFGIYANPELKSQGKILMELMINHAKNALCVKQIKGYAYNFNQKAIALYEKFGFKLTARDSEFTHFCLDLEH</sequence>
<accession>A0ABT7HPN7</accession>
<protein>
    <submittedName>
        <fullName evidence="2">GNAT family N-acetyltransferase</fullName>
        <ecNumber evidence="2">2.3.1.-</ecNumber>
    </submittedName>
</protein>
<dbReference type="InterPro" id="IPR000182">
    <property type="entry name" value="GNAT_dom"/>
</dbReference>